<dbReference type="Gene3D" id="1.20.120.620">
    <property type="entry name" value="Backbone structure of the membrane domain of e. Coli histidine kinase receptor kdpd"/>
    <property type="match status" value="1"/>
</dbReference>
<keyword evidence="17" id="KW-1185">Reference proteome</keyword>
<evidence type="ECO:0000256" key="4">
    <source>
        <dbReference type="ARBA" id="ARBA00012438"/>
    </source>
</evidence>
<evidence type="ECO:0000256" key="5">
    <source>
        <dbReference type="ARBA" id="ARBA00022553"/>
    </source>
</evidence>
<keyword evidence="12" id="KW-0902">Two-component regulatory system</keyword>
<keyword evidence="8" id="KW-0547">Nucleotide-binding</keyword>
<dbReference type="InterPro" id="IPR036097">
    <property type="entry name" value="HisK_dim/P_sf"/>
</dbReference>
<keyword evidence="6" id="KW-0808">Transferase</keyword>
<dbReference type="PANTHER" id="PTHR45569">
    <property type="entry name" value="SENSOR PROTEIN KDPD"/>
    <property type="match status" value="1"/>
</dbReference>
<keyword evidence="9" id="KW-0418">Kinase</keyword>
<evidence type="ECO:0000256" key="1">
    <source>
        <dbReference type="ARBA" id="ARBA00000085"/>
    </source>
</evidence>
<feature type="domain" description="Histidine kinase" evidence="15">
    <location>
        <begin position="137"/>
        <end position="346"/>
    </location>
</feature>
<dbReference type="SUPFAM" id="SSF55874">
    <property type="entry name" value="ATPase domain of HSP90 chaperone/DNA topoisomerase II/histidine kinase"/>
    <property type="match status" value="1"/>
</dbReference>
<dbReference type="InterPro" id="IPR004358">
    <property type="entry name" value="Sig_transdc_His_kin-like_C"/>
</dbReference>
<dbReference type="PANTHER" id="PTHR45569:SF1">
    <property type="entry name" value="SENSOR PROTEIN KDPD"/>
    <property type="match status" value="1"/>
</dbReference>
<protein>
    <recommendedName>
        <fullName evidence="4">histidine kinase</fullName>
        <ecNumber evidence="4">2.7.13.3</ecNumber>
    </recommendedName>
</protein>
<dbReference type="Gene3D" id="1.10.287.130">
    <property type="match status" value="1"/>
</dbReference>
<keyword evidence="7 14" id="KW-0812">Transmembrane</keyword>
<feature type="transmembrane region" description="Helical" evidence="14">
    <location>
        <begin position="44"/>
        <end position="71"/>
    </location>
</feature>
<dbReference type="InterPro" id="IPR036890">
    <property type="entry name" value="HATPase_C_sf"/>
</dbReference>
<keyword evidence="5" id="KW-0597">Phosphoprotein</keyword>
<dbReference type="EC" id="2.7.13.3" evidence="4"/>
<organism evidence="16 17">
    <name type="scientific">Nocardioides aquiterrae</name>
    <dbReference type="NCBI Taxonomy" id="203799"/>
    <lineage>
        <taxon>Bacteria</taxon>
        <taxon>Bacillati</taxon>
        <taxon>Actinomycetota</taxon>
        <taxon>Actinomycetes</taxon>
        <taxon>Propionibacteriales</taxon>
        <taxon>Nocardioidaceae</taxon>
        <taxon>Nocardioides</taxon>
    </lineage>
</organism>
<feature type="transmembrane region" description="Helical" evidence="14">
    <location>
        <begin position="12"/>
        <end position="32"/>
    </location>
</feature>
<dbReference type="Pfam" id="PF13493">
    <property type="entry name" value="DUF4118"/>
    <property type="match status" value="1"/>
</dbReference>
<dbReference type="Gene3D" id="3.30.565.10">
    <property type="entry name" value="Histidine kinase-like ATPase, C-terminal domain"/>
    <property type="match status" value="1"/>
</dbReference>
<dbReference type="CDD" id="cd00082">
    <property type="entry name" value="HisKA"/>
    <property type="match status" value="1"/>
</dbReference>
<dbReference type="Proteomes" id="UP001499979">
    <property type="component" value="Unassembled WGS sequence"/>
</dbReference>
<keyword evidence="13 14" id="KW-0472">Membrane</keyword>
<evidence type="ECO:0000259" key="15">
    <source>
        <dbReference type="PROSITE" id="PS50109"/>
    </source>
</evidence>
<evidence type="ECO:0000256" key="3">
    <source>
        <dbReference type="ARBA" id="ARBA00004236"/>
    </source>
</evidence>
<dbReference type="InterPro" id="IPR052023">
    <property type="entry name" value="Histidine_kinase_KdpD"/>
</dbReference>
<dbReference type="PRINTS" id="PR00344">
    <property type="entry name" value="BCTRLSENSOR"/>
</dbReference>
<reference evidence="16 17" key="1">
    <citation type="journal article" date="2019" name="Int. J. Syst. Evol. Microbiol.">
        <title>The Global Catalogue of Microorganisms (GCM) 10K type strain sequencing project: providing services to taxonomists for standard genome sequencing and annotation.</title>
        <authorList>
            <consortium name="The Broad Institute Genomics Platform"/>
            <consortium name="The Broad Institute Genome Sequencing Center for Infectious Disease"/>
            <person name="Wu L."/>
            <person name="Ma J."/>
        </authorList>
    </citation>
    <scope>NUCLEOTIDE SEQUENCE [LARGE SCALE GENOMIC DNA]</scope>
    <source>
        <strain evidence="16 17">JCM 11813</strain>
    </source>
</reference>
<feature type="transmembrane region" description="Helical" evidence="14">
    <location>
        <begin position="91"/>
        <end position="112"/>
    </location>
</feature>
<evidence type="ECO:0000313" key="16">
    <source>
        <dbReference type="EMBL" id="GAA1164540.1"/>
    </source>
</evidence>
<dbReference type="SUPFAM" id="SSF47384">
    <property type="entry name" value="Homodimeric domain of signal transducing histidine kinase"/>
    <property type="match status" value="1"/>
</dbReference>
<evidence type="ECO:0000256" key="6">
    <source>
        <dbReference type="ARBA" id="ARBA00022679"/>
    </source>
</evidence>
<dbReference type="InterPro" id="IPR038318">
    <property type="entry name" value="KdpD_sf"/>
</dbReference>
<evidence type="ECO:0000313" key="17">
    <source>
        <dbReference type="Proteomes" id="UP001499979"/>
    </source>
</evidence>
<dbReference type="SMART" id="SM00388">
    <property type="entry name" value="HisKA"/>
    <property type="match status" value="1"/>
</dbReference>
<accession>A0ABN1US16</accession>
<comment type="subcellular location">
    <subcellularLocation>
        <location evidence="3">Cell membrane</location>
    </subcellularLocation>
    <subcellularLocation>
        <location evidence="2">Membrane</location>
        <topology evidence="2">Multi-pass membrane protein</topology>
    </subcellularLocation>
</comment>
<evidence type="ECO:0000256" key="2">
    <source>
        <dbReference type="ARBA" id="ARBA00004141"/>
    </source>
</evidence>
<evidence type="ECO:0000256" key="9">
    <source>
        <dbReference type="ARBA" id="ARBA00022777"/>
    </source>
</evidence>
<keyword evidence="10" id="KW-0067">ATP-binding</keyword>
<evidence type="ECO:0000256" key="7">
    <source>
        <dbReference type="ARBA" id="ARBA00022692"/>
    </source>
</evidence>
<evidence type="ECO:0000256" key="14">
    <source>
        <dbReference type="SAM" id="Phobius"/>
    </source>
</evidence>
<dbReference type="InterPro" id="IPR025201">
    <property type="entry name" value="KdpD_TM"/>
</dbReference>
<dbReference type="PROSITE" id="PS50109">
    <property type="entry name" value="HIS_KIN"/>
    <property type="match status" value="1"/>
</dbReference>
<dbReference type="SMART" id="SM00387">
    <property type="entry name" value="HATPase_c"/>
    <property type="match status" value="1"/>
</dbReference>
<name>A0ABN1US16_9ACTN</name>
<evidence type="ECO:0000256" key="12">
    <source>
        <dbReference type="ARBA" id="ARBA00023012"/>
    </source>
</evidence>
<dbReference type="InterPro" id="IPR003661">
    <property type="entry name" value="HisK_dim/P_dom"/>
</dbReference>
<dbReference type="Pfam" id="PF02518">
    <property type="entry name" value="HATPase_c"/>
    <property type="match status" value="1"/>
</dbReference>
<dbReference type="InterPro" id="IPR003594">
    <property type="entry name" value="HATPase_dom"/>
</dbReference>
<sequence length="354" mass="36782">MVPGNLSVRRRALGYAMAVVGVVVLAAVLEPLRGRLDLASDAMLFLLLVVTTAIVGGLGPALVAGALGALTLNFLFTQPYHTLRIHEPSDVVAVAVFGIVALMVSWVVDLAARRAAAVREAAELEAANRLRTALLAAVGHDLRTPLAVAKAAVSGLRSSDVVLAEKDRRELLASADQALDRLSSLVENLLDLSRLQAGALPVRTRPVALGDVIARALDDPGVEPRAVVLDLPDELPDVVVDPGLLERVVVNVVANAQRYATDPPLLTASAVDGRVEMRVVDTGPGLPGASRDRVFVPFQRLDDSGSGLGLGLALSRGLVEAMAGTLTLEDTPGGGLTLVVSVPATPAPQTRVPS</sequence>
<dbReference type="InterPro" id="IPR005467">
    <property type="entry name" value="His_kinase_dom"/>
</dbReference>
<proteinExistence type="predicted"/>
<gene>
    <name evidence="16" type="ORF">GCM10009606_47720</name>
</gene>
<evidence type="ECO:0000256" key="10">
    <source>
        <dbReference type="ARBA" id="ARBA00022840"/>
    </source>
</evidence>
<evidence type="ECO:0000256" key="13">
    <source>
        <dbReference type="ARBA" id="ARBA00023136"/>
    </source>
</evidence>
<dbReference type="EMBL" id="BAAAJE010000031">
    <property type="protein sequence ID" value="GAA1164540.1"/>
    <property type="molecule type" value="Genomic_DNA"/>
</dbReference>
<dbReference type="Pfam" id="PF00512">
    <property type="entry name" value="HisKA"/>
    <property type="match status" value="1"/>
</dbReference>
<evidence type="ECO:0000256" key="8">
    <source>
        <dbReference type="ARBA" id="ARBA00022741"/>
    </source>
</evidence>
<comment type="catalytic activity">
    <reaction evidence="1">
        <text>ATP + protein L-histidine = ADP + protein N-phospho-L-histidine.</text>
        <dbReference type="EC" id="2.7.13.3"/>
    </reaction>
</comment>
<evidence type="ECO:0000256" key="11">
    <source>
        <dbReference type="ARBA" id="ARBA00022989"/>
    </source>
</evidence>
<comment type="caution">
    <text evidence="16">The sequence shown here is derived from an EMBL/GenBank/DDBJ whole genome shotgun (WGS) entry which is preliminary data.</text>
</comment>
<keyword evidence="11 14" id="KW-1133">Transmembrane helix</keyword>